<dbReference type="InterPro" id="IPR023796">
    <property type="entry name" value="Serpin_dom"/>
</dbReference>
<evidence type="ECO:0000256" key="1">
    <source>
        <dbReference type="ARBA" id="ARBA00009500"/>
    </source>
</evidence>
<dbReference type="InterPro" id="IPR042178">
    <property type="entry name" value="Serpin_sf_1"/>
</dbReference>
<reference evidence="4" key="1">
    <citation type="submission" date="2022-11" db="UniProtKB">
        <authorList>
            <consortium name="WormBaseParasite"/>
        </authorList>
    </citation>
    <scope>IDENTIFICATION</scope>
</reference>
<proteinExistence type="inferred from homology"/>
<evidence type="ECO:0000259" key="2">
    <source>
        <dbReference type="Pfam" id="PF00079"/>
    </source>
</evidence>
<sequence>MLDPFKDYETKIDHQKSGFKIANKVYFAKEVDILQSYKNQIYQYYGGNFQVVDFTKSVEVANEINKFIADSTDNEIQKMVDSKMFDETCEIILVNAIYFENLWKQEMKMQREKSCFYSAVDKTDEVRNFLLIDKTDFKSFQF</sequence>
<accession>A0A914Q4C0</accession>
<comment type="similarity">
    <text evidence="1">Belongs to the serpin family.</text>
</comment>
<dbReference type="InterPro" id="IPR036186">
    <property type="entry name" value="Serpin_sf"/>
</dbReference>
<dbReference type="Gene3D" id="3.30.497.10">
    <property type="entry name" value="Antithrombin, subunit I, domain 2"/>
    <property type="match status" value="1"/>
</dbReference>
<evidence type="ECO:0000313" key="3">
    <source>
        <dbReference type="Proteomes" id="UP000887578"/>
    </source>
</evidence>
<keyword evidence="3" id="KW-1185">Reference proteome</keyword>
<dbReference type="PANTHER" id="PTHR11461:SF211">
    <property type="entry name" value="GH10112P-RELATED"/>
    <property type="match status" value="1"/>
</dbReference>
<dbReference type="Proteomes" id="UP000887578">
    <property type="component" value="Unplaced"/>
</dbReference>
<dbReference type="InterPro" id="IPR000215">
    <property type="entry name" value="Serpin_fam"/>
</dbReference>
<dbReference type="PANTHER" id="PTHR11461">
    <property type="entry name" value="SERINE PROTEASE INHIBITOR, SERPIN"/>
    <property type="match status" value="1"/>
</dbReference>
<protein>
    <submittedName>
        <fullName evidence="4">Serpin domain-containing protein</fullName>
    </submittedName>
</protein>
<dbReference type="WBParaSite" id="PDA_v2.g22008.t1">
    <property type="protein sequence ID" value="PDA_v2.g22008.t1"/>
    <property type="gene ID" value="PDA_v2.g22008"/>
</dbReference>
<dbReference type="Pfam" id="PF00079">
    <property type="entry name" value="Serpin"/>
    <property type="match status" value="1"/>
</dbReference>
<dbReference type="SUPFAM" id="SSF56574">
    <property type="entry name" value="Serpins"/>
    <property type="match status" value="1"/>
</dbReference>
<evidence type="ECO:0000313" key="4">
    <source>
        <dbReference type="WBParaSite" id="PDA_v2.g22008.t1"/>
    </source>
</evidence>
<name>A0A914Q4C0_9BILA</name>
<dbReference type="GO" id="GO:0004867">
    <property type="term" value="F:serine-type endopeptidase inhibitor activity"/>
    <property type="evidence" value="ECO:0007669"/>
    <property type="project" value="InterPro"/>
</dbReference>
<dbReference type="AlphaFoldDB" id="A0A914Q4C0"/>
<organism evidence="3 4">
    <name type="scientific">Panagrolaimus davidi</name>
    <dbReference type="NCBI Taxonomy" id="227884"/>
    <lineage>
        <taxon>Eukaryota</taxon>
        <taxon>Metazoa</taxon>
        <taxon>Ecdysozoa</taxon>
        <taxon>Nematoda</taxon>
        <taxon>Chromadorea</taxon>
        <taxon>Rhabditida</taxon>
        <taxon>Tylenchina</taxon>
        <taxon>Panagrolaimomorpha</taxon>
        <taxon>Panagrolaimoidea</taxon>
        <taxon>Panagrolaimidae</taxon>
        <taxon>Panagrolaimus</taxon>
    </lineage>
</organism>
<feature type="domain" description="Serpin" evidence="2">
    <location>
        <begin position="13"/>
        <end position="126"/>
    </location>
</feature>
<dbReference type="GO" id="GO:0005615">
    <property type="term" value="C:extracellular space"/>
    <property type="evidence" value="ECO:0007669"/>
    <property type="project" value="InterPro"/>
</dbReference>